<dbReference type="Gene3D" id="2.60.40.2030">
    <property type="match status" value="8"/>
</dbReference>
<dbReference type="PROSITE" id="PS00330">
    <property type="entry name" value="HEMOLYSIN_CALCIUM"/>
    <property type="match status" value="1"/>
</dbReference>
<dbReference type="Proteomes" id="UP000192273">
    <property type="component" value="Chromosome"/>
</dbReference>
<feature type="domain" description="Calx-beta" evidence="6">
    <location>
        <begin position="3"/>
        <end position="91"/>
    </location>
</feature>
<evidence type="ECO:0000256" key="4">
    <source>
        <dbReference type="ARBA" id="ARBA00023065"/>
    </source>
</evidence>
<dbReference type="InterPro" id="IPR011049">
    <property type="entry name" value="Serralysin-like_metalloprot_C"/>
</dbReference>
<name>A0A1V0RK55_9RHOB</name>
<dbReference type="GO" id="GO:0030001">
    <property type="term" value="P:metal ion transport"/>
    <property type="evidence" value="ECO:0007669"/>
    <property type="project" value="TreeGrafter"/>
</dbReference>
<protein>
    <submittedName>
        <fullName evidence="7">Leukotoxin</fullName>
    </submittedName>
</protein>
<feature type="region of interest" description="Disordered" evidence="5">
    <location>
        <begin position="1168"/>
        <end position="1212"/>
    </location>
</feature>
<dbReference type="Pfam" id="PF00353">
    <property type="entry name" value="HemolysinCabind"/>
    <property type="match status" value="5"/>
</dbReference>
<dbReference type="GO" id="GO:0007154">
    <property type="term" value="P:cell communication"/>
    <property type="evidence" value="ECO:0007669"/>
    <property type="project" value="InterPro"/>
</dbReference>
<feature type="domain" description="Calx-beta" evidence="6">
    <location>
        <begin position="457"/>
        <end position="559"/>
    </location>
</feature>
<dbReference type="KEGG" id="rmm:ROSMUCSMR3_00488"/>
<organism evidence="7 8">
    <name type="scientific">Roseovarius mucosus</name>
    <dbReference type="NCBI Taxonomy" id="215743"/>
    <lineage>
        <taxon>Bacteria</taxon>
        <taxon>Pseudomonadati</taxon>
        <taxon>Pseudomonadota</taxon>
        <taxon>Alphaproteobacteria</taxon>
        <taxon>Rhodobacterales</taxon>
        <taxon>Roseobacteraceae</taxon>
        <taxon>Roseovarius</taxon>
    </lineage>
</organism>
<feature type="region of interest" description="Disordered" evidence="5">
    <location>
        <begin position="1066"/>
        <end position="1086"/>
    </location>
</feature>
<gene>
    <name evidence="7" type="primary">ltxA</name>
    <name evidence="7" type="ORF">ROSMUCSMR3_00488</name>
</gene>
<evidence type="ECO:0000313" key="8">
    <source>
        <dbReference type="Proteomes" id="UP000192273"/>
    </source>
</evidence>
<evidence type="ECO:0000256" key="2">
    <source>
        <dbReference type="ARBA" id="ARBA00022737"/>
    </source>
</evidence>
<feature type="compositionally biased region" description="Gly residues" evidence="5">
    <location>
        <begin position="1200"/>
        <end position="1212"/>
    </location>
</feature>
<dbReference type="SUPFAM" id="SSF51120">
    <property type="entry name" value="beta-Roll"/>
    <property type="match status" value="3"/>
</dbReference>
<evidence type="ECO:0000256" key="3">
    <source>
        <dbReference type="ARBA" id="ARBA00022837"/>
    </source>
</evidence>
<feature type="compositionally biased region" description="Gly residues" evidence="5">
    <location>
        <begin position="1066"/>
        <end position="1078"/>
    </location>
</feature>
<dbReference type="GO" id="GO:0005509">
    <property type="term" value="F:calcium ion binding"/>
    <property type="evidence" value="ECO:0007669"/>
    <property type="project" value="InterPro"/>
</dbReference>
<dbReference type="InterPro" id="IPR038081">
    <property type="entry name" value="CalX-like_sf"/>
</dbReference>
<feature type="domain" description="Calx-beta" evidence="6">
    <location>
        <begin position="343"/>
        <end position="441"/>
    </location>
</feature>
<proteinExistence type="predicted"/>
<evidence type="ECO:0000256" key="5">
    <source>
        <dbReference type="SAM" id="MobiDB-lite"/>
    </source>
</evidence>
<evidence type="ECO:0000256" key="1">
    <source>
        <dbReference type="ARBA" id="ARBA00022729"/>
    </source>
</evidence>
<feature type="domain" description="Calx-beta" evidence="6">
    <location>
        <begin position="807"/>
        <end position="911"/>
    </location>
</feature>
<dbReference type="Gene3D" id="2.60.40.2700">
    <property type="match status" value="1"/>
</dbReference>
<dbReference type="Gene3D" id="2.150.10.10">
    <property type="entry name" value="Serralysin-like metalloprotease, C-terminal"/>
    <property type="match status" value="3"/>
</dbReference>
<sequence length="1330" mass="134255">MLINISSASVEERVAFGSGVLEFIVTLDAPSAGTVTVDYRTRQGTASEFLDFTGESGTLVFAAGETVKTITIQTASDSLDEVDEFLEVELFDPTGGGTFANDVDVVRAIGWIEDNDGTLDDRALAVSDPVIEEGDNGTTTARFTLSVSEAFGVSTNMGWATVSGTATAGSDFTAASGIATFLPGQTSTIVNVDVTGDNAVELAETFGVSVTPSASVFSGSSGAVGSATILDDDAGPRTISIADAAIDERTFFGSGVLRFAVTLSQPSTGTVTVDYRTVQGTASEFLDFTGATGTLTFAAGETTKWINISTASDDIDEVDEFLEIELFDATGAVLAGGVDQVRATGWILDDDGTADDRAMQISDPILTEGQEAQFIARLSRPADDEVTVAYATSGGTAQSGEDFTAANGNFTFAPGQTLTATTVATTADAVAEPAETFDLIAVAPSASVFSGSSGAVGSATILDDDAGPRTISIADAAIEERTFFGSGVLRFAVTLSQPSTGTVTVDYRTVQGTASEFLDFTGASGTLTFAAGETTKWINISTASDDIDEVDEFLEVELFDATGAVLAGGVDQVRATGWILDDDGTADDRAMQISDPILTEGQEAQFIARLSRPADDEVTVAYATSGGTAQSGEGFTAANGNFTFAPGQTLTATTVATTADAVAEPAETFDLIAVAPSASVFSGSSGAVGSATILDDDAGPRTISIADAAIEERTFFGSGVLRFAVTLSQPSTGTVTVDYRTVQGTASTSTDFTGVAGTLTFAAGETTKWINVNTTGDTLDEIDEALELILSDPSGAVLAGGVSELAAVGWILDDDGAPEDRALYVPDTRVIEGDSGTAQAVFQPRLSRSSDSAIEVDYTTISQSAAAGSDFASRTGILTFAAGQTTGAVFVPIFGDLVQEDAVEEFQMNFAPATNQVFSGPGFNATGTILDNDFSNSLPTGAVTLSGSAVEGSTLTADTSAVADADGLGAFSYQWFRNGLAIAAANDISYTLLPPDIGSEITVRVNYSDGNGANETLLSQGSLVAPRPGTSAGELIVGGPLGSLLEGLGGNDTLIGGGGNDTIAGGDGNDSIEAGGGNDNVSASEGNDFVDAGAGDDSVGGGVDNDTLIGGVGNDVMGGGFGDDFMSGGAGNDVVAGGAGDDTLEGGEGNDSMSGSFGNDLIFGNGGADDIGGGTGRDTIDAGAGNDSVGGGEGDDSISGGDGNDFLAGGGRNDVVDGGAGNDTINAGAGNDTITGGTGADQFVFSSFFDGEADVVTDFEDGLDSFFIRRVDPDTGETNITNGGNGLAGFVAAMNIVDVEGGAQMTVNGNTILVEGITAAQLAVEDFQFL</sequence>
<dbReference type="EMBL" id="CP020474">
    <property type="protein sequence ID" value="ARE81992.1"/>
    <property type="molecule type" value="Genomic_DNA"/>
</dbReference>
<dbReference type="PRINTS" id="PR00313">
    <property type="entry name" value="CABNDNGRPT"/>
</dbReference>
<dbReference type="InterPro" id="IPR001343">
    <property type="entry name" value="Hemolysn_Ca-bd"/>
</dbReference>
<evidence type="ECO:0000313" key="7">
    <source>
        <dbReference type="EMBL" id="ARE81992.1"/>
    </source>
</evidence>
<dbReference type="InterPro" id="IPR003644">
    <property type="entry name" value="Calx_beta"/>
</dbReference>
<feature type="domain" description="Calx-beta" evidence="6">
    <location>
        <begin position="225"/>
        <end position="327"/>
    </location>
</feature>
<feature type="domain" description="Calx-beta" evidence="6">
    <location>
        <begin position="689"/>
        <end position="791"/>
    </location>
</feature>
<dbReference type="GO" id="GO:0016020">
    <property type="term" value="C:membrane"/>
    <property type="evidence" value="ECO:0007669"/>
    <property type="project" value="InterPro"/>
</dbReference>
<dbReference type="PANTHER" id="PTHR11878:SF65">
    <property type="entry name" value="NA_CA-EXCHANGE PROTEIN, ISOFORM G"/>
    <property type="match status" value="1"/>
</dbReference>
<keyword evidence="2" id="KW-0677">Repeat</keyword>
<keyword evidence="1" id="KW-0732">Signal</keyword>
<dbReference type="SUPFAM" id="SSF141072">
    <property type="entry name" value="CalX-like"/>
    <property type="match status" value="8"/>
</dbReference>
<dbReference type="SMART" id="SM00237">
    <property type="entry name" value="Calx_beta"/>
    <property type="match status" value="8"/>
</dbReference>
<reference evidence="7 8" key="1">
    <citation type="submission" date="2017-03" db="EMBL/GenBank/DDBJ databases">
        <title>Genome Sequence of Roseovarius mucosus strain SMR3 Isolated from a culture of the Diatom Skeletonema marinoi.</title>
        <authorList>
            <person name="Topel M."/>
            <person name="Pinder M."/>
            <person name="Johansson O.N."/>
            <person name="Kourtchenko O."/>
            <person name="Godhe A."/>
            <person name="Clarke A.K."/>
        </authorList>
    </citation>
    <scope>NUCLEOTIDE SEQUENCE [LARGE SCALE GENOMIC DNA]</scope>
    <source>
        <strain evidence="7 8">SMR3</strain>
    </source>
</reference>
<dbReference type="InterPro" id="IPR018511">
    <property type="entry name" value="Hemolysin-typ_Ca-bd_CS"/>
</dbReference>
<feature type="domain" description="Calx-beta" evidence="6">
    <location>
        <begin position="129"/>
        <end position="211"/>
    </location>
</feature>
<dbReference type="OrthoDB" id="733404at2"/>
<keyword evidence="4" id="KW-0813">Transport</keyword>
<dbReference type="RefSeq" id="WP_081506327.1">
    <property type="nucleotide sequence ID" value="NZ_CP020474.1"/>
</dbReference>
<dbReference type="Pfam" id="PF03160">
    <property type="entry name" value="Calx-beta"/>
    <property type="match status" value="8"/>
</dbReference>
<dbReference type="InterPro" id="IPR051171">
    <property type="entry name" value="CaCA"/>
</dbReference>
<accession>A0A1V0RK55</accession>
<keyword evidence="8" id="KW-1185">Reference proteome</keyword>
<evidence type="ECO:0000259" key="6">
    <source>
        <dbReference type="SMART" id="SM00237"/>
    </source>
</evidence>
<feature type="domain" description="Calx-beta" evidence="6">
    <location>
        <begin position="575"/>
        <end position="673"/>
    </location>
</feature>
<keyword evidence="3" id="KW-0106">Calcium</keyword>
<keyword evidence="4" id="KW-0406">Ion transport</keyword>
<dbReference type="PANTHER" id="PTHR11878">
    <property type="entry name" value="SODIUM/CALCIUM EXCHANGER"/>
    <property type="match status" value="1"/>
</dbReference>